<evidence type="ECO:0000313" key="7">
    <source>
        <dbReference type="EMBL" id="MBK1780530.1"/>
    </source>
</evidence>
<feature type="transmembrane region" description="Helical" evidence="5">
    <location>
        <begin position="177"/>
        <end position="199"/>
    </location>
</feature>
<feature type="transmembrane region" description="Helical" evidence="5">
    <location>
        <begin position="346"/>
        <end position="368"/>
    </location>
</feature>
<dbReference type="InterPro" id="IPR036259">
    <property type="entry name" value="MFS_trans_sf"/>
</dbReference>
<dbReference type="RefSeq" id="WP_200234503.1">
    <property type="nucleotide sequence ID" value="NZ_JAENGP010000004.1"/>
</dbReference>
<feature type="transmembrane region" description="Helical" evidence="5">
    <location>
        <begin position="116"/>
        <end position="137"/>
    </location>
</feature>
<reference evidence="7 8" key="1">
    <citation type="submission" date="2020-12" db="EMBL/GenBank/DDBJ databases">
        <authorList>
            <person name="Lu T."/>
            <person name="Wang Q."/>
            <person name="Han X."/>
        </authorList>
    </citation>
    <scope>NUCLEOTIDE SEQUENCE [LARGE SCALE GENOMIC DNA]</scope>
    <source>
        <strain evidence="7 8">WQ 585</strain>
    </source>
</reference>
<dbReference type="SUPFAM" id="SSF103473">
    <property type="entry name" value="MFS general substrate transporter"/>
    <property type="match status" value="1"/>
</dbReference>
<feature type="transmembrane region" description="Helical" evidence="5">
    <location>
        <begin position="24"/>
        <end position="49"/>
    </location>
</feature>
<feature type="transmembrane region" description="Helical" evidence="5">
    <location>
        <begin position="293"/>
        <end position="312"/>
    </location>
</feature>
<proteinExistence type="predicted"/>
<keyword evidence="4 5" id="KW-0472">Membrane</keyword>
<feature type="transmembrane region" description="Helical" evidence="5">
    <location>
        <begin position="91"/>
        <end position="110"/>
    </location>
</feature>
<feature type="transmembrane region" description="Helical" evidence="5">
    <location>
        <begin position="380"/>
        <end position="403"/>
    </location>
</feature>
<evidence type="ECO:0000256" key="5">
    <source>
        <dbReference type="SAM" id="Phobius"/>
    </source>
</evidence>
<evidence type="ECO:0000256" key="2">
    <source>
        <dbReference type="ARBA" id="ARBA00022692"/>
    </source>
</evidence>
<dbReference type="InterPro" id="IPR011701">
    <property type="entry name" value="MFS"/>
</dbReference>
<organism evidence="7 8">
    <name type="scientific">Advenella mandrilli</name>
    <dbReference type="NCBI Taxonomy" id="2800330"/>
    <lineage>
        <taxon>Bacteria</taxon>
        <taxon>Pseudomonadati</taxon>
        <taxon>Pseudomonadota</taxon>
        <taxon>Betaproteobacteria</taxon>
        <taxon>Burkholderiales</taxon>
        <taxon>Alcaligenaceae</taxon>
    </lineage>
</organism>
<feature type="transmembrane region" description="Helical" evidence="5">
    <location>
        <begin position="149"/>
        <end position="171"/>
    </location>
</feature>
<name>A0ABS1EBZ6_9BURK</name>
<feature type="transmembrane region" description="Helical" evidence="5">
    <location>
        <begin position="409"/>
        <end position="430"/>
    </location>
</feature>
<gene>
    <name evidence="7" type="ORF">JHL22_04805</name>
</gene>
<evidence type="ECO:0000256" key="1">
    <source>
        <dbReference type="ARBA" id="ARBA00004141"/>
    </source>
</evidence>
<comment type="caution">
    <text evidence="7">The sequence shown here is derived from an EMBL/GenBank/DDBJ whole genome shotgun (WGS) entry which is preliminary data.</text>
</comment>
<keyword evidence="2 5" id="KW-0812">Transmembrane</keyword>
<accession>A0ABS1EBZ6</accession>
<protein>
    <submittedName>
        <fullName evidence="7">Aromatic acid/H+ symport family MFS transporter</fullName>
    </submittedName>
</protein>
<dbReference type="EMBL" id="JAENGP010000004">
    <property type="protein sequence ID" value="MBK1780530.1"/>
    <property type="molecule type" value="Genomic_DNA"/>
</dbReference>
<feature type="domain" description="Major facilitator superfamily (MFS) profile" evidence="6">
    <location>
        <begin position="25"/>
        <end position="435"/>
    </location>
</feature>
<dbReference type="PANTHER" id="PTHR23508">
    <property type="entry name" value="CARBOXYLIC ACID TRANSPORTER PROTEIN HOMOLOG"/>
    <property type="match status" value="1"/>
</dbReference>
<feature type="transmembrane region" description="Helical" evidence="5">
    <location>
        <begin position="321"/>
        <end position="340"/>
    </location>
</feature>
<feature type="transmembrane region" description="Helical" evidence="5">
    <location>
        <begin position="61"/>
        <end position="79"/>
    </location>
</feature>
<evidence type="ECO:0000259" key="6">
    <source>
        <dbReference type="PROSITE" id="PS50850"/>
    </source>
</evidence>
<feature type="transmembrane region" description="Helical" evidence="5">
    <location>
        <begin position="255"/>
        <end position="273"/>
    </location>
</feature>
<evidence type="ECO:0000256" key="4">
    <source>
        <dbReference type="ARBA" id="ARBA00023136"/>
    </source>
</evidence>
<evidence type="ECO:0000313" key="8">
    <source>
        <dbReference type="Proteomes" id="UP000635316"/>
    </source>
</evidence>
<dbReference type="CDD" id="cd17365">
    <property type="entry name" value="MFS_PcaK_like"/>
    <property type="match status" value="1"/>
</dbReference>
<sequence>MSQDTAMDAQQFIDKIPFSFTQKLILALCFLVVAIDGFDTAAIGFIAPALKAQWQLSPTDLAPLFGAGLFGLMTGALFFGPLADKYGRKPVLIWSVFVFGLSSLVSGFSPDMTTLIVLRFITGLGLGGAMPNAITITSEYCPSKTRSTLVTLMFCGFTLGSALGGLVSAQLLTLIDWHGILILGGVLPLLLLPFLILYLPESLRFMVLKKHDQKKINKTIKRIAPHLSTPTLVANAQERSNVSIRDLFSPQYAKGTILIWISYFMSLVIIYLFSSWMPTLLTNTGASLQKASLITSVFQIGGTAGAILLGFLMDRVGASKILTLAYVLGAVFLILCGQASSNLSMLVIAIFGLGITISGCQVGMNAFCSSYYPTHCRSTGVSWANAVGRSGSVFGSIIGGWLMSLNLGIEGIMSILAIPALLGGLAIFVLGKIQKQDAKVANVSLIKVVR</sequence>
<dbReference type="InterPro" id="IPR005829">
    <property type="entry name" value="Sugar_transporter_CS"/>
</dbReference>
<comment type="subcellular location">
    <subcellularLocation>
        <location evidence="1">Membrane</location>
        <topology evidence="1">Multi-pass membrane protein</topology>
    </subcellularLocation>
</comment>
<dbReference type="PANTHER" id="PTHR23508:SF10">
    <property type="entry name" value="CARBOXYLIC ACID TRANSPORTER PROTEIN HOMOLOG"/>
    <property type="match status" value="1"/>
</dbReference>
<keyword evidence="8" id="KW-1185">Reference proteome</keyword>
<dbReference type="Pfam" id="PF07690">
    <property type="entry name" value="MFS_1"/>
    <property type="match status" value="1"/>
</dbReference>
<dbReference type="Proteomes" id="UP000635316">
    <property type="component" value="Unassembled WGS sequence"/>
</dbReference>
<keyword evidence="3 5" id="KW-1133">Transmembrane helix</keyword>
<dbReference type="Gene3D" id="1.20.1250.20">
    <property type="entry name" value="MFS general substrate transporter like domains"/>
    <property type="match status" value="1"/>
</dbReference>
<dbReference type="PROSITE" id="PS00217">
    <property type="entry name" value="SUGAR_TRANSPORT_2"/>
    <property type="match status" value="1"/>
</dbReference>
<dbReference type="PROSITE" id="PS50850">
    <property type="entry name" value="MFS"/>
    <property type="match status" value="1"/>
</dbReference>
<evidence type="ECO:0000256" key="3">
    <source>
        <dbReference type="ARBA" id="ARBA00022989"/>
    </source>
</evidence>
<dbReference type="InterPro" id="IPR020846">
    <property type="entry name" value="MFS_dom"/>
</dbReference>